<keyword evidence="4" id="KW-1185">Reference proteome</keyword>
<reference evidence="3 4" key="1">
    <citation type="submission" date="2014-04" db="EMBL/GenBank/DDBJ databases">
        <title>Marinobacterium kochiensis sp. nov., isolated from sediment sample collected from Kochi backwaters in Kerala, India.</title>
        <authorList>
            <person name="Singh A."/>
            <person name="Pinnaka A.K."/>
        </authorList>
    </citation>
    <scope>NUCLEOTIDE SEQUENCE [LARGE SCALE GENOMIC DNA]</scope>
    <source>
        <strain evidence="3 4">AK27</strain>
    </source>
</reference>
<dbReference type="RefSeq" id="WP_036183800.1">
    <property type="nucleotide sequence ID" value="NZ_JMQN01000013.1"/>
</dbReference>
<gene>
    <name evidence="3" type="ORF">ADIMK_0754</name>
</gene>
<sequence>MTATQDERRRFSRIRFDAGCELHTDAGPVEVQLVDISLRGALIESTQPLALGLDGKAELHIYLASDILIRMPGSVTHLSGTQYGFRAGDMDIESISHLRRLVELNLGDEAMLERELEALFPPNT</sequence>
<dbReference type="EMBL" id="JMQN01000013">
    <property type="protein sequence ID" value="KEA65052.1"/>
    <property type="molecule type" value="Genomic_DNA"/>
</dbReference>
<dbReference type="InterPro" id="IPR027021">
    <property type="entry name" value="C-di-GMP_BP_PA4608"/>
</dbReference>
<comment type="caution">
    <text evidence="3">The sequence shown here is derived from an EMBL/GenBank/DDBJ whole genome shotgun (WGS) entry which is preliminary data.</text>
</comment>
<comment type="function">
    <text evidence="1">Binds the second messenger bis-(3'-5') cyclic dimeric guanosine monophosphate (c-di-GMP). Can bind two c-di-GMP molecules per monomer. May play a role in bacterial second-messenger regulated processes. Binding to c-di-GMP induces a conformational change of the C- and N-termini resulting in the exposure of a highly negative surface on one side of the protein to a possible effector protein.</text>
</comment>
<evidence type="ECO:0000313" key="3">
    <source>
        <dbReference type="EMBL" id="KEA65052.1"/>
    </source>
</evidence>
<protein>
    <recommendedName>
        <fullName evidence="1">Cyclic diguanosine monophosphate-binding protein</fullName>
        <shortName evidence="1">c-di-GMP-binding protein</shortName>
    </recommendedName>
    <alternativeName>
        <fullName evidence="1">Pilz domain-containing protein</fullName>
    </alternativeName>
</protein>
<organism evidence="3 4">
    <name type="scientific">Marinobacterium lacunae</name>
    <dbReference type="NCBI Taxonomy" id="1232683"/>
    <lineage>
        <taxon>Bacteria</taxon>
        <taxon>Pseudomonadati</taxon>
        <taxon>Pseudomonadota</taxon>
        <taxon>Gammaproteobacteria</taxon>
        <taxon>Oceanospirillales</taxon>
        <taxon>Oceanospirillaceae</taxon>
        <taxon>Marinobacterium</taxon>
    </lineage>
</organism>
<evidence type="ECO:0000259" key="2">
    <source>
        <dbReference type="Pfam" id="PF07238"/>
    </source>
</evidence>
<dbReference type="PATRIC" id="fig|1232683.4.peg.746"/>
<keyword evidence="1" id="KW-0973">c-di-GMP</keyword>
<dbReference type="Proteomes" id="UP000028252">
    <property type="component" value="Unassembled WGS sequence"/>
</dbReference>
<dbReference type="Gene3D" id="2.40.10.220">
    <property type="entry name" value="predicted glycosyltransferase like domains"/>
    <property type="match status" value="1"/>
</dbReference>
<comment type="subunit">
    <text evidence="1">Monomer in both c-di-GMP-bound and free forms.</text>
</comment>
<dbReference type="PIRSF" id="PIRSF028141">
    <property type="entry name" value="C-di-GMP_BP_PA4608"/>
    <property type="match status" value="1"/>
</dbReference>
<dbReference type="SUPFAM" id="SSF141371">
    <property type="entry name" value="PilZ domain-like"/>
    <property type="match status" value="1"/>
</dbReference>
<accession>A0A081G2P7</accession>
<dbReference type="STRING" id="1232683.ADIMK_0754"/>
<proteinExistence type="predicted"/>
<dbReference type="eggNOG" id="ENOG5032YUI">
    <property type="taxonomic scope" value="Bacteria"/>
</dbReference>
<feature type="domain" description="PilZ" evidence="2">
    <location>
        <begin position="7"/>
        <end position="103"/>
    </location>
</feature>
<dbReference type="GO" id="GO:0035438">
    <property type="term" value="F:cyclic-di-GMP binding"/>
    <property type="evidence" value="ECO:0007669"/>
    <property type="project" value="InterPro"/>
</dbReference>
<name>A0A081G2P7_9GAMM</name>
<dbReference type="AlphaFoldDB" id="A0A081G2P7"/>
<dbReference type="InterPro" id="IPR009875">
    <property type="entry name" value="PilZ_domain"/>
</dbReference>
<evidence type="ECO:0000256" key="1">
    <source>
        <dbReference type="PIRNR" id="PIRNR028141"/>
    </source>
</evidence>
<keyword evidence="1" id="KW-0547">Nucleotide-binding</keyword>
<dbReference type="Pfam" id="PF07238">
    <property type="entry name" value="PilZ"/>
    <property type="match status" value="1"/>
</dbReference>
<evidence type="ECO:0000313" key="4">
    <source>
        <dbReference type="Proteomes" id="UP000028252"/>
    </source>
</evidence>